<gene>
    <name evidence="2" type="ORF">F4556_000934</name>
</gene>
<reference evidence="2 3" key="1">
    <citation type="submission" date="2020-08" db="EMBL/GenBank/DDBJ databases">
        <title>Sequencing the genomes of 1000 actinobacteria strains.</title>
        <authorList>
            <person name="Klenk H.-P."/>
        </authorList>
    </citation>
    <scope>NUCLEOTIDE SEQUENCE [LARGE SCALE GENOMIC DNA]</scope>
    <source>
        <strain evidence="2 3">DSM 44786</strain>
    </source>
</reference>
<keyword evidence="2" id="KW-0808">Transferase</keyword>
<dbReference type="InterPro" id="IPR001447">
    <property type="entry name" value="Arylamine_N-AcTrfase"/>
</dbReference>
<dbReference type="AlphaFoldDB" id="A0A7W7S7Q7"/>
<dbReference type="Pfam" id="PF00797">
    <property type="entry name" value="Acetyltransf_2"/>
    <property type="match status" value="1"/>
</dbReference>
<dbReference type="SUPFAM" id="SSF54001">
    <property type="entry name" value="Cysteine proteinases"/>
    <property type="match status" value="1"/>
</dbReference>
<accession>A0A7W7S7Q7</accession>
<evidence type="ECO:0000313" key="2">
    <source>
        <dbReference type="EMBL" id="MBB4945399.1"/>
    </source>
</evidence>
<proteinExistence type="inferred from homology"/>
<dbReference type="RefSeq" id="WP_184911835.1">
    <property type="nucleotide sequence ID" value="NZ_JACHJR010000001.1"/>
</dbReference>
<evidence type="ECO:0000256" key="1">
    <source>
        <dbReference type="ARBA" id="ARBA00006547"/>
    </source>
</evidence>
<organism evidence="2 3">
    <name type="scientific">Kitasatospora gansuensis</name>
    <dbReference type="NCBI Taxonomy" id="258050"/>
    <lineage>
        <taxon>Bacteria</taxon>
        <taxon>Bacillati</taxon>
        <taxon>Actinomycetota</taxon>
        <taxon>Actinomycetes</taxon>
        <taxon>Kitasatosporales</taxon>
        <taxon>Streptomycetaceae</taxon>
        <taxon>Kitasatospora</taxon>
    </lineage>
</organism>
<keyword evidence="3" id="KW-1185">Reference proteome</keyword>
<comment type="caution">
    <text evidence="2">The sequence shown here is derived from an EMBL/GenBank/DDBJ whole genome shotgun (WGS) entry which is preliminary data.</text>
</comment>
<dbReference type="Proteomes" id="UP000573327">
    <property type="component" value="Unassembled WGS sequence"/>
</dbReference>
<sequence>MLTDAVVDQYLRRLGVARPGRPTVEGLFALHRAQVERVPYETLEIQLGRPTSIDPADSVRRILAGRGGYCFHLNGAFAALLTALGYRVTWHVGGVQADPSVPAGANANHLALTVECEGRRWFADTGLGDALHEPLPLDQGTYRQGPFTFGLAPSAAEPGGWRFSHDPQGSFPGMDFRAEPAGQADFLARHEWLSTSPDSPFAGPSCVLRRDAEGTDALRGVVLVRTDTTGRTESELLEPTDWFTALADVFGLTLADLGRADRDRLWRKVHTAHLSWVAARSREAAQVTAPERA</sequence>
<dbReference type="GO" id="GO:0016407">
    <property type="term" value="F:acetyltransferase activity"/>
    <property type="evidence" value="ECO:0007669"/>
    <property type="project" value="InterPro"/>
</dbReference>
<dbReference type="Gene3D" id="3.30.2140.10">
    <property type="entry name" value="Arylamine N-acetyltransferase"/>
    <property type="match status" value="1"/>
</dbReference>
<dbReference type="PANTHER" id="PTHR11786:SF0">
    <property type="entry name" value="ARYLAMINE N-ACETYLTRANSFERASE 4-RELATED"/>
    <property type="match status" value="1"/>
</dbReference>
<comment type="similarity">
    <text evidence="1">Belongs to the arylamine N-acetyltransferase family.</text>
</comment>
<dbReference type="PANTHER" id="PTHR11786">
    <property type="entry name" value="N-HYDROXYARYLAMINE O-ACETYLTRANSFERASE"/>
    <property type="match status" value="1"/>
</dbReference>
<evidence type="ECO:0000313" key="3">
    <source>
        <dbReference type="Proteomes" id="UP000573327"/>
    </source>
</evidence>
<name>A0A7W7S7Q7_9ACTN</name>
<dbReference type="EMBL" id="JACHJR010000001">
    <property type="protein sequence ID" value="MBB4945399.1"/>
    <property type="molecule type" value="Genomic_DNA"/>
</dbReference>
<protein>
    <submittedName>
        <fullName evidence="2">Arylamine N-acetyltransferase</fullName>
    </submittedName>
</protein>
<dbReference type="Gene3D" id="2.40.128.150">
    <property type="entry name" value="Cysteine proteinases"/>
    <property type="match status" value="1"/>
</dbReference>
<dbReference type="InterPro" id="IPR038765">
    <property type="entry name" value="Papain-like_cys_pep_sf"/>
</dbReference>